<dbReference type="PANTHER" id="PTHR39966">
    <property type="entry name" value="BLL2471 PROTEIN-RELATED"/>
    <property type="match status" value="1"/>
</dbReference>
<dbReference type="EMBL" id="CDNC01000050">
    <property type="protein sequence ID" value="CEM63365.1"/>
    <property type="molecule type" value="Genomic_DNA"/>
</dbReference>
<dbReference type="OrthoDB" id="9769774at2"/>
<gene>
    <name evidence="1" type="ORF">TPHV1_80118</name>
</gene>
<reference evidence="2" key="1">
    <citation type="submission" date="2015-01" db="EMBL/GenBank/DDBJ databases">
        <authorList>
            <person name="Manzoor Shahid"/>
            <person name="Zubair Saima"/>
        </authorList>
    </citation>
    <scope>NUCLEOTIDE SEQUENCE [LARGE SCALE GENOMIC DNA]</scope>
    <source>
        <strain evidence="2">V1</strain>
    </source>
</reference>
<dbReference type="Proteomes" id="UP000042527">
    <property type="component" value="Unassembled WGS sequence"/>
</dbReference>
<proteinExistence type="predicted"/>
<dbReference type="GO" id="GO:0005886">
    <property type="term" value="C:plasma membrane"/>
    <property type="evidence" value="ECO:0007669"/>
    <property type="project" value="TreeGrafter"/>
</dbReference>
<organism evidence="1 2">
    <name type="scientific">Treponema phagedenis</name>
    <dbReference type="NCBI Taxonomy" id="162"/>
    <lineage>
        <taxon>Bacteria</taxon>
        <taxon>Pseudomonadati</taxon>
        <taxon>Spirochaetota</taxon>
        <taxon>Spirochaetia</taxon>
        <taxon>Spirochaetales</taxon>
        <taxon>Treponemataceae</taxon>
        <taxon>Treponema</taxon>
    </lineage>
</organism>
<dbReference type="AlphaFoldDB" id="A0A0B7H291"/>
<keyword evidence="2" id="KW-1185">Reference proteome</keyword>
<protein>
    <submittedName>
        <fullName evidence="1">Uncharacterized protein</fullName>
    </submittedName>
</protein>
<dbReference type="PANTHER" id="PTHR39966:SF1">
    <property type="entry name" value="HEMERYTHRIN-LIKE DOMAIN-CONTAINING PROTEIN"/>
    <property type="match status" value="1"/>
</dbReference>
<dbReference type="Gene3D" id="1.20.120.520">
    <property type="entry name" value="nmb1532 protein domain like"/>
    <property type="match status" value="1"/>
</dbReference>
<dbReference type="RefSeq" id="WP_044635058.1">
    <property type="nucleotide sequence ID" value="NZ_CDNC01000050.1"/>
</dbReference>
<evidence type="ECO:0000313" key="2">
    <source>
        <dbReference type="Proteomes" id="UP000042527"/>
    </source>
</evidence>
<accession>A0A0B7H291</accession>
<sequence length="185" mass="21396">MDSIELMIKEHENILKFISVIRKACCRILEGAPVPVEDFTAMISFARTYADTHHHGKEEEILFHNMIEHIGQPATGLIQHGMLVEHDMGRFFISRLEEALTRYAADPNTENKLDIIMYSAGWADLLTRHIEKENKVAYVFARRELPPEVLHNIDKKVQVFEQEAAHRNVQEKSLQLLKDLTAKYC</sequence>
<dbReference type="InterPro" id="IPR012312">
    <property type="entry name" value="Hemerythrin-like"/>
</dbReference>
<evidence type="ECO:0000313" key="1">
    <source>
        <dbReference type="EMBL" id="CEM63365.1"/>
    </source>
</evidence>
<name>A0A0B7H291_TREPH</name>
<dbReference type="GeneID" id="57754493"/>
<dbReference type="Pfam" id="PF01814">
    <property type="entry name" value="Hemerythrin"/>
    <property type="match status" value="1"/>
</dbReference>